<dbReference type="EMBL" id="WXXV01000030">
    <property type="protein sequence ID" value="MBE7696221.1"/>
    <property type="molecule type" value="Genomic_DNA"/>
</dbReference>
<gene>
    <name evidence="1" type="ORF">F7645_12415</name>
</gene>
<accession>A0AAP1RHU8</accession>
<name>A0AAP1RHU8_9FLAO</name>
<sequence length="83" mass="10163">MQREFNTYFTVKEAFICWFILEHLRGYKPFVTKITFEREFKGSFNIGKSERLKEREVKALQLKKEEEKMERLRQIGRKKPGEM</sequence>
<keyword evidence="2" id="KW-1185">Reference proteome</keyword>
<dbReference type="Proteomes" id="UP000806077">
    <property type="component" value="Unassembled WGS sequence"/>
</dbReference>
<reference evidence="1 2" key="1">
    <citation type="journal article" date="2020" name="Int. J. Syst. Evol. Microbiol.">
        <title>Tenacibaculum piscium sp. nov., isolated from skin ulcers of sea-farmed fish, and description of Tenacibaculum finnmarkense sp. nov. with subdivision into genomovars finnmarkense and ulcerans.</title>
        <authorList>
            <person name="Olsen A.B."/>
            <person name="Spilsberg B."/>
            <person name="Nilsen H.K."/>
            <person name="Lagesen K."/>
            <person name="Gulla S."/>
            <person name="Avendano-Herrera R."/>
            <person name="Irgang R."/>
            <person name="Duchaud E."/>
            <person name="Colquhoun D.J."/>
        </authorList>
    </citation>
    <scope>NUCLEOTIDE SEQUENCE [LARGE SCALE GENOMIC DNA]</scope>
    <source>
        <strain evidence="1 2">TNO037</strain>
    </source>
</reference>
<dbReference type="AlphaFoldDB" id="A0AAP1RHU8"/>
<dbReference type="RefSeq" id="WP_101954816.1">
    <property type="nucleotide sequence ID" value="NZ_JAFMUA010000050.1"/>
</dbReference>
<protein>
    <submittedName>
        <fullName evidence="1">Uncharacterized protein</fullName>
    </submittedName>
</protein>
<organism evidence="1 2">
    <name type="scientific">Tenacibaculum finnmarkense genomovar finnmarkense</name>
    <dbReference type="NCBI Taxonomy" id="1458503"/>
    <lineage>
        <taxon>Bacteria</taxon>
        <taxon>Pseudomonadati</taxon>
        <taxon>Bacteroidota</taxon>
        <taxon>Flavobacteriia</taxon>
        <taxon>Flavobacteriales</taxon>
        <taxon>Flavobacteriaceae</taxon>
        <taxon>Tenacibaculum</taxon>
        <taxon>Tenacibaculum finnmarkense</taxon>
    </lineage>
</organism>
<evidence type="ECO:0000313" key="2">
    <source>
        <dbReference type="Proteomes" id="UP000806077"/>
    </source>
</evidence>
<evidence type="ECO:0000313" key="1">
    <source>
        <dbReference type="EMBL" id="MBE7696221.1"/>
    </source>
</evidence>
<comment type="caution">
    <text evidence="1">The sequence shown here is derived from an EMBL/GenBank/DDBJ whole genome shotgun (WGS) entry which is preliminary data.</text>
</comment>
<proteinExistence type="predicted"/>